<name>B2T8L6_PARPJ</name>
<protein>
    <submittedName>
        <fullName evidence="1">Uncharacterized protein</fullName>
    </submittedName>
</protein>
<dbReference type="AlphaFoldDB" id="B2T8L6"/>
<dbReference type="EMBL" id="CP001053">
    <property type="protein sequence ID" value="ACD20679.1"/>
    <property type="molecule type" value="Genomic_DNA"/>
</dbReference>
<dbReference type="HOGENOM" id="CLU_2477416_0_0_4"/>
<dbReference type="Proteomes" id="UP000001739">
    <property type="component" value="Chromosome 2"/>
</dbReference>
<organism evidence="1 2">
    <name type="scientific">Paraburkholderia phytofirmans (strain DSM 17436 / LMG 22146 / PsJN)</name>
    <name type="common">Burkholderia phytofirmans</name>
    <dbReference type="NCBI Taxonomy" id="398527"/>
    <lineage>
        <taxon>Bacteria</taxon>
        <taxon>Pseudomonadati</taxon>
        <taxon>Pseudomonadota</taxon>
        <taxon>Betaproteobacteria</taxon>
        <taxon>Burkholderiales</taxon>
        <taxon>Burkholderiaceae</taxon>
        <taxon>Paraburkholderia</taxon>
    </lineage>
</organism>
<gene>
    <name evidence="1" type="ordered locus">Bphyt_6355</name>
</gene>
<reference evidence="1 2" key="1">
    <citation type="journal article" date="2011" name="J. Bacteriol.">
        <title>Complete genome sequence of the plant growth-promoting endophyte Burkholderia phytofirmans strain PsJN.</title>
        <authorList>
            <person name="Weilharter A."/>
            <person name="Mitter B."/>
            <person name="Shin M.V."/>
            <person name="Chain P.S."/>
            <person name="Nowak J."/>
            <person name="Sessitsch A."/>
        </authorList>
    </citation>
    <scope>NUCLEOTIDE SEQUENCE [LARGE SCALE GENOMIC DNA]</scope>
    <source>
        <strain evidence="2">DSM 17436 / LMG 22146 / PsJN</strain>
    </source>
</reference>
<evidence type="ECO:0000313" key="2">
    <source>
        <dbReference type="Proteomes" id="UP000001739"/>
    </source>
</evidence>
<proteinExistence type="predicted"/>
<accession>B2T8L6</accession>
<sequence>MGSVKLPGMRRHYGRSDGYQKAVGTFRASSTNSRHRTSGFDRAKCSIDVGRMRNVAGSARSTEENSVRVARAWKRAMEQDRLRNTRK</sequence>
<dbReference type="KEGG" id="bpy:Bphyt_6355"/>
<evidence type="ECO:0000313" key="1">
    <source>
        <dbReference type="EMBL" id="ACD20679.1"/>
    </source>
</evidence>